<dbReference type="OrthoDB" id="6639358at2759"/>
<accession>A0A8B8FCG6</accession>
<dbReference type="Proteomes" id="UP000694846">
    <property type="component" value="Unplaced"/>
</dbReference>
<dbReference type="GO" id="GO:0016281">
    <property type="term" value="C:eukaryotic translation initiation factor 4F complex"/>
    <property type="evidence" value="ECO:0007669"/>
    <property type="project" value="TreeGrafter"/>
</dbReference>
<reference evidence="6" key="1">
    <citation type="submission" date="2025-08" db="UniProtKB">
        <authorList>
            <consortium name="RefSeq"/>
        </authorList>
    </citation>
    <scope>IDENTIFICATION</scope>
    <source>
        <tissue evidence="6">Whole body</tissue>
    </source>
</reference>
<evidence type="ECO:0000256" key="3">
    <source>
        <dbReference type="ARBA" id="ARBA00022917"/>
    </source>
</evidence>
<dbReference type="PANTHER" id="PTHR23253:SF9">
    <property type="entry name" value="EUKARYOTIC TRANSLATION INITIATION FACTOR 4 GAMMA 2"/>
    <property type="match status" value="1"/>
</dbReference>
<name>A0A8B8FCG6_9HEMI</name>
<evidence type="ECO:0000259" key="4">
    <source>
        <dbReference type="SMART" id="SM00543"/>
    </source>
</evidence>
<evidence type="ECO:0000313" key="6">
    <source>
        <dbReference type="RefSeq" id="XP_025408473.1"/>
    </source>
</evidence>
<dbReference type="GeneID" id="112682168"/>
<dbReference type="Pfam" id="PF02854">
    <property type="entry name" value="MIF4G"/>
    <property type="match status" value="1"/>
</dbReference>
<dbReference type="InterPro" id="IPR003890">
    <property type="entry name" value="MIF4G-like_typ-3"/>
</dbReference>
<organism evidence="5 6">
    <name type="scientific">Sipha flava</name>
    <name type="common">yellow sugarcane aphid</name>
    <dbReference type="NCBI Taxonomy" id="143950"/>
    <lineage>
        <taxon>Eukaryota</taxon>
        <taxon>Metazoa</taxon>
        <taxon>Ecdysozoa</taxon>
        <taxon>Arthropoda</taxon>
        <taxon>Hexapoda</taxon>
        <taxon>Insecta</taxon>
        <taxon>Pterygota</taxon>
        <taxon>Neoptera</taxon>
        <taxon>Paraneoptera</taxon>
        <taxon>Hemiptera</taxon>
        <taxon>Sternorrhyncha</taxon>
        <taxon>Aphidomorpha</taxon>
        <taxon>Aphidoidea</taxon>
        <taxon>Aphididae</taxon>
        <taxon>Sipha</taxon>
    </lineage>
</organism>
<evidence type="ECO:0000256" key="2">
    <source>
        <dbReference type="ARBA" id="ARBA00022540"/>
    </source>
</evidence>
<proteinExistence type="inferred from homology"/>
<sequence>MDSSSMIYEESIVMKSLKKNMAMYFLNTMRKRTIDEQLSDLSTIMKCSLDLIIVYNKTGLEVSYRIGSQIASVNGLDEATCVRQCKRDVLYKLQVFCGYTNNAARISSSNWQARSDKSSESSSESQDVYSEIELCKKRVAGKAVRKAFDENIVLVDQQMDIPSELDEYMTSNKLPLVLTVSYLPTEWKIIFECGPYSASTNGSVYSTCMQQCKTLLWHELKAFVTNEILVAQKELISENQRCDPQSQNKINEPTVKSVVQPLETTNRAPILTKLPVTVSNEQSMRSCNVFEPHEKYVSGVSTVLKNVTWHNFRESAKRFFDVIVQADRANGLNLKMITDCVVSNAIDQPDNCVLYAALCCHVIEKACMNSRRIIRQGLSSEFKIELIKSCKDVLIEAGVLPRMRTARQPEYSRRLEERFDEKARDRTHGTCRFMGELFMRNQIFKTVMSTVDTFMEIHDAHSLECLCILLTIIAPKLEKVIDAPRQVYKQLENYSIAGYAGNIILPRRTIQMIDVLLNVRKYNTKGSNSWQGDFARVKTRKSRNNPRQEVQLVDHQANRISGEISRYSQNRPFHTTSVKHHGKHVTFNPVVSILYYRND</sequence>
<keyword evidence="5" id="KW-1185">Reference proteome</keyword>
<feature type="domain" description="MIF4G" evidence="4">
    <location>
        <begin position="297"/>
        <end position="523"/>
    </location>
</feature>
<evidence type="ECO:0000313" key="5">
    <source>
        <dbReference type="Proteomes" id="UP000694846"/>
    </source>
</evidence>
<keyword evidence="2" id="KW-0396">Initiation factor</keyword>
<protein>
    <submittedName>
        <fullName evidence="6">Uncharacterized protein LOC112682168</fullName>
    </submittedName>
</protein>
<gene>
    <name evidence="6" type="primary">LOC112682168</name>
</gene>
<dbReference type="SMART" id="SM00543">
    <property type="entry name" value="MIF4G"/>
    <property type="match status" value="1"/>
</dbReference>
<dbReference type="PANTHER" id="PTHR23253">
    <property type="entry name" value="EUKARYOTIC TRANSLATION INITIATION FACTOR 4 GAMMA"/>
    <property type="match status" value="1"/>
</dbReference>
<dbReference type="Gene3D" id="1.25.40.180">
    <property type="match status" value="1"/>
</dbReference>
<dbReference type="SUPFAM" id="SSF48371">
    <property type="entry name" value="ARM repeat"/>
    <property type="match status" value="1"/>
</dbReference>
<dbReference type="GO" id="GO:0003743">
    <property type="term" value="F:translation initiation factor activity"/>
    <property type="evidence" value="ECO:0007669"/>
    <property type="project" value="UniProtKB-KW"/>
</dbReference>
<keyword evidence="3" id="KW-0648">Protein biosynthesis</keyword>
<comment type="similarity">
    <text evidence="1">Belongs to the eukaryotic initiation factor 4G family.</text>
</comment>
<dbReference type="GO" id="GO:0003729">
    <property type="term" value="F:mRNA binding"/>
    <property type="evidence" value="ECO:0007669"/>
    <property type="project" value="TreeGrafter"/>
</dbReference>
<dbReference type="RefSeq" id="XP_025408473.1">
    <property type="nucleotide sequence ID" value="XM_025552688.1"/>
</dbReference>
<dbReference type="AlphaFoldDB" id="A0A8B8FCG6"/>
<dbReference type="InterPro" id="IPR016024">
    <property type="entry name" value="ARM-type_fold"/>
</dbReference>
<evidence type="ECO:0000256" key="1">
    <source>
        <dbReference type="ARBA" id="ARBA00005775"/>
    </source>
</evidence>